<organism evidence="2 3">
    <name type="scientific">Corynascus novoguineensis</name>
    <dbReference type="NCBI Taxonomy" id="1126955"/>
    <lineage>
        <taxon>Eukaryota</taxon>
        <taxon>Fungi</taxon>
        <taxon>Dikarya</taxon>
        <taxon>Ascomycota</taxon>
        <taxon>Pezizomycotina</taxon>
        <taxon>Sordariomycetes</taxon>
        <taxon>Sordariomycetidae</taxon>
        <taxon>Sordariales</taxon>
        <taxon>Chaetomiaceae</taxon>
        <taxon>Corynascus</taxon>
    </lineage>
</organism>
<protein>
    <submittedName>
        <fullName evidence="2">Uncharacterized protein</fullName>
    </submittedName>
</protein>
<feature type="compositionally biased region" description="Polar residues" evidence="1">
    <location>
        <begin position="85"/>
        <end position="113"/>
    </location>
</feature>
<accession>A0AAN7CTB8</accession>
<dbReference type="AlphaFoldDB" id="A0AAN7CTB8"/>
<dbReference type="EMBL" id="MU857645">
    <property type="protein sequence ID" value="KAK4247964.1"/>
    <property type="molecule type" value="Genomic_DNA"/>
</dbReference>
<sequence>MPSTRRSLRCNQADTTPELDASQPTSQPTKSARKSVYSGVFAAYDTYHTQARKPDYRYQGEASEVGSELNTDGEGLASDGDIIVTASSQPAPSSLPDTTPNCSSRLTPSQPSSAVGKIPSSIVVKVRRDMKWLKTPYLTSPKITPLLPSKYLRREVGSIDRDHDGNPDVFALRYTVSRSYNGLFESTRQLAITAGFTGDIALTRCQIRAAAVINGCKNVDIAIFDVSCDRDGKIGYIDYEELLCQMLNYGVDLIANLRFSWSSTSSF</sequence>
<reference evidence="2" key="1">
    <citation type="journal article" date="2023" name="Mol. Phylogenet. Evol.">
        <title>Genome-scale phylogeny and comparative genomics of the fungal order Sordariales.</title>
        <authorList>
            <person name="Hensen N."/>
            <person name="Bonometti L."/>
            <person name="Westerberg I."/>
            <person name="Brannstrom I.O."/>
            <person name="Guillou S."/>
            <person name="Cros-Aarteil S."/>
            <person name="Calhoun S."/>
            <person name="Haridas S."/>
            <person name="Kuo A."/>
            <person name="Mondo S."/>
            <person name="Pangilinan J."/>
            <person name="Riley R."/>
            <person name="LaButti K."/>
            <person name="Andreopoulos B."/>
            <person name="Lipzen A."/>
            <person name="Chen C."/>
            <person name="Yan M."/>
            <person name="Daum C."/>
            <person name="Ng V."/>
            <person name="Clum A."/>
            <person name="Steindorff A."/>
            <person name="Ohm R.A."/>
            <person name="Martin F."/>
            <person name="Silar P."/>
            <person name="Natvig D.O."/>
            <person name="Lalanne C."/>
            <person name="Gautier V."/>
            <person name="Ament-Velasquez S.L."/>
            <person name="Kruys A."/>
            <person name="Hutchinson M.I."/>
            <person name="Powell A.J."/>
            <person name="Barry K."/>
            <person name="Miller A.N."/>
            <person name="Grigoriev I.V."/>
            <person name="Debuchy R."/>
            <person name="Gladieux P."/>
            <person name="Hiltunen Thoren M."/>
            <person name="Johannesson H."/>
        </authorList>
    </citation>
    <scope>NUCLEOTIDE SEQUENCE</scope>
    <source>
        <strain evidence="2">CBS 359.72</strain>
    </source>
</reference>
<feature type="region of interest" description="Disordered" evidence="1">
    <location>
        <begin position="52"/>
        <end position="113"/>
    </location>
</feature>
<evidence type="ECO:0000313" key="3">
    <source>
        <dbReference type="Proteomes" id="UP001303647"/>
    </source>
</evidence>
<keyword evidence="3" id="KW-1185">Reference proteome</keyword>
<gene>
    <name evidence="2" type="ORF">C7999DRAFT_31645</name>
</gene>
<feature type="region of interest" description="Disordered" evidence="1">
    <location>
        <begin position="1"/>
        <end position="35"/>
    </location>
</feature>
<feature type="compositionally biased region" description="Polar residues" evidence="1">
    <location>
        <begin position="1"/>
        <end position="15"/>
    </location>
</feature>
<evidence type="ECO:0000256" key="1">
    <source>
        <dbReference type="SAM" id="MobiDB-lite"/>
    </source>
</evidence>
<proteinExistence type="predicted"/>
<name>A0AAN7CTB8_9PEZI</name>
<comment type="caution">
    <text evidence="2">The sequence shown here is derived from an EMBL/GenBank/DDBJ whole genome shotgun (WGS) entry which is preliminary data.</text>
</comment>
<reference evidence="2" key="2">
    <citation type="submission" date="2023-05" db="EMBL/GenBank/DDBJ databases">
        <authorList>
            <consortium name="Lawrence Berkeley National Laboratory"/>
            <person name="Steindorff A."/>
            <person name="Hensen N."/>
            <person name="Bonometti L."/>
            <person name="Westerberg I."/>
            <person name="Brannstrom I.O."/>
            <person name="Guillou S."/>
            <person name="Cros-Aarteil S."/>
            <person name="Calhoun S."/>
            <person name="Haridas S."/>
            <person name="Kuo A."/>
            <person name="Mondo S."/>
            <person name="Pangilinan J."/>
            <person name="Riley R."/>
            <person name="Labutti K."/>
            <person name="Andreopoulos B."/>
            <person name="Lipzen A."/>
            <person name="Chen C."/>
            <person name="Yanf M."/>
            <person name="Daum C."/>
            <person name="Ng V."/>
            <person name="Clum A."/>
            <person name="Ohm R."/>
            <person name="Martin F."/>
            <person name="Silar P."/>
            <person name="Natvig D."/>
            <person name="Lalanne C."/>
            <person name="Gautier V."/>
            <person name="Ament-Velasquez S.L."/>
            <person name="Kruys A."/>
            <person name="Hutchinson M.I."/>
            <person name="Powell A.J."/>
            <person name="Barry K."/>
            <person name="Miller A.N."/>
            <person name="Grigoriev I.V."/>
            <person name="Debuchy R."/>
            <person name="Gladieux P."/>
            <person name="Thoren M.H."/>
            <person name="Johannesson H."/>
        </authorList>
    </citation>
    <scope>NUCLEOTIDE SEQUENCE</scope>
    <source>
        <strain evidence="2">CBS 359.72</strain>
    </source>
</reference>
<evidence type="ECO:0000313" key="2">
    <source>
        <dbReference type="EMBL" id="KAK4247964.1"/>
    </source>
</evidence>
<dbReference type="Proteomes" id="UP001303647">
    <property type="component" value="Unassembled WGS sequence"/>
</dbReference>